<dbReference type="PROSITE" id="PS50928">
    <property type="entry name" value="ABC_TM1"/>
    <property type="match status" value="1"/>
</dbReference>
<dbReference type="Pfam" id="PF00528">
    <property type="entry name" value="BPD_transp_1"/>
    <property type="match status" value="1"/>
</dbReference>
<gene>
    <name evidence="11" type="ORF">B9L19_04115</name>
</gene>
<dbReference type="PANTHER" id="PTHR30406:SF1">
    <property type="entry name" value="SULFATE TRANSPORT SYSTEM PERMEASE PROTEIN CYSW"/>
    <property type="match status" value="1"/>
</dbReference>
<protein>
    <submittedName>
        <fullName evidence="11">Sulfate ABC transporter</fullName>
    </submittedName>
</protein>
<feature type="transmembrane region" description="Helical" evidence="9">
    <location>
        <begin position="83"/>
        <end position="108"/>
    </location>
</feature>
<dbReference type="Gene3D" id="1.10.3720.10">
    <property type="entry name" value="MetI-like"/>
    <property type="match status" value="1"/>
</dbReference>
<dbReference type="RefSeq" id="WP_081804127.1">
    <property type="nucleotide sequence ID" value="NZ_CP018058.1"/>
</dbReference>
<evidence type="ECO:0000256" key="2">
    <source>
        <dbReference type="ARBA" id="ARBA00011779"/>
    </source>
</evidence>
<feature type="transmembrane region" description="Helical" evidence="9">
    <location>
        <begin position="187"/>
        <end position="211"/>
    </location>
</feature>
<feature type="transmembrane region" description="Helical" evidence="9">
    <location>
        <begin position="231"/>
        <end position="251"/>
    </location>
</feature>
<evidence type="ECO:0000256" key="4">
    <source>
        <dbReference type="ARBA" id="ARBA00022692"/>
    </source>
</evidence>
<evidence type="ECO:0000256" key="1">
    <source>
        <dbReference type="ARBA" id="ARBA00004141"/>
    </source>
</evidence>
<dbReference type="SUPFAM" id="SSF161098">
    <property type="entry name" value="MetI-like"/>
    <property type="match status" value="1"/>
</dbReference>
<dbReference type="InterPro" id="IPR005667">
    <property type="entry name" value="Sulph_transpt2"/>
</dbReference>
<dbReference type="GO" id="GO:0015419">
    <property type="term" value="F:ABC-type sulfate transporter activity"/>
    <property type="evidence" value="ECO:0007669"/>
    <property type="project" value="InterPro"/>
</dbReference>
<comment type="function">
    <text evidence="8">Part of the ABC transporter complex CysAWTP (TC 3.A.1.6.1) involved in sulfate/thiosulfate import. Probably responsible for the translocation of the substrate across the membrane.</text>
</comment>
<name>A0AA91YVH0_9BACL</name>
<feature type="domain" description="ABC transmembrane type-1" evidence="10">
    <location>
        <begin position="45"/>
        <end position="249"/>
    </location>
</feature>
<evidence type="ECO:0000256" key="8">
    <source>
        <dbReference type="ARBA" id="ARBA00025323"/>
    </source>
</evidence>
<dbReference type="PANTHER" id="PTHR30406">
    <property type="entry name" value="SULFATE TRANSPORT SYSTEM PERMEASE PROTEIN"/>
    <property type="match status" value="1"/>
</dbReference>
<proteinExistence type="predicted"/>
<sequence>MIASTVVWLLLVLILPFSGVVTAAFSEGTASMVNALTSREATHAFTITGIVTVIVVLFNGIVGTMLAFELARGKRQTKRLSAVLHAIVDLPFSVSPVIAGLMILLIFGPSTMLGTFFGHIGVKIVFALPGMVLATIFVTFPLMVREIAPVLTAIGTTAEEAAATLGAGPVRTFWTVTWPMIRWAVGYGLVLTMARSVGEFGAVLVVSGNIMNQTQTATTLIYQHAVNNEMVAANSIAFVLGMFSACVLLVLEWMKQRKEGKKDAHRSAAVGKAIWIVSSR</sequence>
<evidence type="ECO:0000256" key="6">
    <source>
        <dbReference type="ARBA" id="ARBA00023032"/>
    </source>
</evidence>
<dbReference type="EMBL" id="NEWK01000001">
    <property type="protein sequence ID" value="OXB90118.1"/>
    <property type="molecule type" value="Genomic_DNA"/>
</dbReference>
<comment type="caution">
    <text evidence="11">The sequence shown here is derived from an EMBL/GenBank/DDBJ whole genome shotgun (WGS) entry which is preliminary data.</text>
</comment>
<keyword evidence="7 9" id="KW-0472">Membrane</keyword>
<evidence type="ECO:0000256" key="7">
    <source>
        <dbReference type="ARBA" id="ARBA00023136"/>
    </source>
</evidence>
<evidence type="ECO:0000313" key="11">
    <source>
        <dbReference type="EMBL" id="OXB90118.1"/>
    </source>
</evidence>
<keyword evidence="4 9" id="KW-0812">Transmembrane</keyword>
<evidence type="ECO:0000256" key="3">
    <source>
        <dbReference type="ARBA" id="ARBA00022448"/>
    </source>
</evidence>
<keyword evidence="12" id="KW-1185">Reference proteome</keyword>
<dbReference type="CDD" id="cd06261">
    <property type="entry name" value="TM_PBP2"/>
    <property type="match status" value="1"/>
</dbReference>
<evidence type="ECO:0000256" key="9">
    <source>
        <dbReference type="SAM" id="Phobius"/>
    </source>
</evidence>
<reference evidence="11 12" key="1">
    <citation type="submission" date="2017-05" db="EMBL/GenBank/DDBJ databases">
        <title>The genome sequence of Geobacillus thermocatenulatus DSM 730.</title>
        <authorList>
            <person name="Ramaloko W.T."/>
            <person name="Koen N."/>
            <person name="Polliack S."/>
            <person name="Aliyu H."/>
            <person name="Lebre P."/>
            <person name="Mohr T."/>
            <person name="Oswald F."/>
            <person name="Zwick M."/>
            <person name="Neumann A."/>
            <person name="Syldatk C."/>
            <person name="Cowan D."/>
            <person name="De Maayer P."/>
        </authorList>
    </citation>
    <scope>NUCLEOTIDE SEQUENCE [LARGE SCALE GENOMIC DNA]</scope>
    <source>
        <strain evidence="11 12">BGSC 93A1</strain>
    </source>
</reference>
<accession>A0AA91YVH0</accession>
<comment type="subunit">
    <text evidence="2">The complex is composed of two ATP-binding proteins (CysA), two transmembrane proteins (CysT and CysW) and a solute-binding protein (CysP).</text>
</comment>
<keyword evidence="6" id="KW-0764">Sulfate transport</keyword>
<dbReference type="InterPro" id="IPR035906">
    <property type="entry name" value="MetI-like_sf"/>
</dbReference>
<dbReference type="NCBIfam" id="TIGR00969">
    <property type="entry name" value="3a0106s02"/>
    <property type="match status" value="1"/>
</dbReference>
<keyword evidence="5 9" id="KW-1133">Transmembrane helix</keyword>
<dbReference type="AlphaFoldDB" id="A0AA91YVH0"/>
<dbReference type="InterPro" id="IPR000515">
    <property type="entry name" value="MetI-like"/>
</dbReference>
<feature type="transmembrane region" description="Helical" evidence="9">
    <location>
        <begin position="47"/>
        <end position="71"/>
    </location>
</feature>
<feature type="transmembrane region" description="Helical" evidence="9">
    <location>
        <begin position="120"/>
        <end position="144"/>
    </location>
</feature>
<comment type="subcellular location">
    <subcellularLocation>
        <location evidence="1">Membrane</location>
        <topology evidence="1">Multi-pass membrane protein</topology>
    </subcellularLocation>
</comment>
<evidence type="ECO:0000256" key="5">
    <source>
        <dbReference type="ARBA" id="ARBA00022989"/>
    </source>
</evidence>
<dbReference type="Proteomes" id="UP000198378">
    <property type="component" value="Unassembled WGS sequence"/>
</dbReference>
<keyword evidence="3" id="KW-0813">Transport</keyword>
<organism evidence="11 12">
    <name type="scientific">Geobacillus thermocatenulatus</name>
    <dbReference type="NCBI Taxonomy" id="33938"/>
    <lineage>
        <taxon>Bacteria</taxon>
        <taxon>Bacillati</taxon>
        <taxon>Bacillota</taxon>
        <taxon>Bacilli</taxon>
        <taxon>Bacillales</taxon>
        <taxon>Anoxybacillaceae</taxon>
        <taxon>Geobacillus</taxon>
        <taxon>Geobacillus thermoleovorans group</taxon>
    </lineage>
</organism>
<evidence type="ECO:0000259" key="10">
    <source>
        <dbReference type="PROSITE" id="PS50928"/>
    </source>
</evidence>
<evidence type="ECO:0000313" key="12">
    <source>
        <dbReference type="Proteomes" id="UP000198378"/>
    </source>
</evidence>
<dbReference type="GO" id="GO:0005886">
    <property type="term" value="C:plasma membrane"/>
    <property type="evidence" value="ECO:0007669"/>
    <property type="project" value="TreeGrafter"/>
</dbReference>